<dbReference type="InterPro" id="IPR027267">
    <property type="entry name" value="AH/BAR_dom_sf"/>
</dbReference>
<dbReference type="GO" id="GO:0042147">
    <property type="term" value="P:retrograde transport, endosome to Golgi"/>
    <property type="evidence" value="ECO:0007669"/>
    <property type="project" value="InterPro"/>
</dbReference>
<keyword evidence="6" id="KW-0813">Transport</keyword>
<evidence type="ECO:0000256" key="7">
    <source>
        <dbReference type="ARBA" id="ARBA00022490"/>
    </source>
</evidence>
<comment type="caution">
    <text evidence="11">The sequence shown here is derived from an EMBL/GenBank/DDBJ whole genome shotgun (WGS) entry which is preliminary data.</text>
</comment>
<proteinExistence type="inferred from homology"/>
<feature type="domain" description="PX" evidence="10">
    <location>
        <begin position="28"/>
        <end position="137"/>
    </location>
</feature>
<dbReference type="PANTHER" id="PTHR47554">
    <property type="entry name" value="SORTING NEXIN MVP1"/>
    <property type="match status" value="1"/>
</dbReference>
<dbReference type="Pfam" id="PF00787">
    <property type="entry name" value="PX"/>
    <property type="match status" value="1"/>
</dbReference>
<evidence type="ECO:0000256" key="9">
    <source>
        <dbReference type="ARBA" id="ARBA00023136"/>
    </source>
</evidence>
<comment type="similarity">
    <text evidence="4">Belongs to the sorting nexin family.</text>
</comment>
<evidence type="ECO:0000259" key="10">
    <source>
        <dbReference type="PROSITE" id="PS50195"/>
    </source>
</evidence>
<dbReference type="PROSITE" id="PS50195">
    <property type="entry name" value="PX"/>
    <property type="match status" value="1"/>
</dbReference>
<name>A0A9P5VH29_9FUNG</name>
<dbReference type="InterPro" id="IPR001683">
    <property type="entry name" value="PX_dom"/>
</dbReference>
<evidence type="ECO:0000256" key="2">
    <source>
        <dbReference type="ARBA" id="ARBA00004287"/>
    </source>
</evidence>
<gene>
    <name evidence="11" type="primary">SNX8</name>
    <name evidence="11" type="ORF">BG006_001731</name>
</gene>
<keyword evidence="9" id="KW-0472">Membrane</keyword>
<evidence type="ECO:0000256" key="1">
    <source>
        <dbReference type="ARBA" id="ARBA00002474"/>
    </source>
</evidence>
<evidence type="ECO:0000256" key="8">
    <source>
        <dbReference type="ARBA" id="ARBA00022927"/>
    </source>
</evidence>
<keyword evidence="8" id="KW-0653">Protein transport</keyword>
<reference evidence="11" key="1">
    <citation type="journal article" date="2020" name="Fungal Divers.">
        <title>Resolving the Mortierellaceae phylogeny through synthesis of multi-gene phylogenetics and phylogenomics.</title>
        <authorList>
            <person name="Vandepol N."/>
            <person name="Liber J."/>
            <person name="Desiro A."/>
            <person name="Na H."/>
            <person name="Kennedy M."/>
            <person name="Barry K."/>
            <person name="Grigoriev I.V."/>
            <person name="Miller A.N."/>
            <person name="O'Donnell K."/>
            <person name="Stajich J.E."/>
            <person name="Bonito G."/>
        </authorList>
    </citation>
    <scope>NUCLEOTIDE SEQUENCE</scope>
    <source>
        <strain evidence="11">NVP1</strain>
    </source>
</reference>
<keyword evidence="7" id="KW-0963">Cytoplasm</keyword>
<evidence type="ECO:0000313" key="12">
    <source>
        <dbReference type="Proteomes" id="UP000696485"/>
    </source>
</evidence>
<dbReference type="SUPFAM" id="SSF64268">
    <property type="entry name" value="PX domain"/>
    <property type="match status" value="1"/>
</dbReference>
<dbReference type="SMART" id="SM00312">
    <property type="entry name" value="PX"/>
    <property type="match status" value="1"/>
</dbReference>
<organism evidence="11 12">
    <name type="scientific">Podila minutissima</name>
    <dbReference type="NCBI Taxonomy" id="64525"/>
    <lineage>
        <taxon>Eukaryota</taxon>
        <taxon>Fungi</taxon>
        <taxon>Fungi incertae sedis</taxon>
        <taxon>Mucoromycota</taxon>
        <taxon>Mortierellomycotina</taxon>
        <taxon>Mortierellomycetes</taxon>
        <taxon>Mortierellales</taxon>
        <taxon>Mortierellaceae</taxon>
        <taxon>Podila</taxon>
    </lineage>
</organism>
<protein>
    <recommendedName>
        <fullName evidence="5">Sorting nexin MVP1</fullName>
    </recommendedName>
</protein>
<evidence type="ECO:0000313" key="11">
    <source>
        <dbReference type="EMBL" id="KAF9323143.1"/>
    </source>
</evidence>
<dbReference type="GO" id="GO:0006623">
    <property type="term" value="P:protein targeting to vacuole"/>
    <property type="evidence" value="ECO:0007669"/>
    <property type="project" value="TreeGrafter"/>
</dbReference>
<sequence length="414" mass="47462">MDTSAPSGLGEATDEPPELDVHLWFLNLGTIHMGFAPEKEGIFIFKHTNYVVESKNRQCTVVRRYSDFCFLLGVLEKIYPFRMLPQLPPKRLGVADETFLGRRLRGLTRFMNALIRHPVLRNNPLIVSFLTEPVEFATWRKNTVISTEDEFASLLPMSAVLARQIPANIKLQLELIKRRLPGSIEYYRGMVHVMDRIQKRIETNAADYTRFSLALNALADCEKQCHVEECYSCGQLSQGYNKIGSHTSQSSLLLEEQGIAIQQGVVEDLKRHRDLLVSLLELLQRRDRNNFFFLSQTLTKRIESNDIKLKNAQASVTSGPQDVNPGQFESMTEKLASSIAAEQDELKTQEQRSILLQHTLWMEIMYYHKNQAQVAIMYQNFVHEQIKTSQRLTDNWSSLSPLVHDLPMESNGFS</sequence>
<keyword evidence="12" id="KW-1185">Reference proteome</keyword>
<dbReference type="PANTHER" id="PTHR47554:SF1">
    <property type="entry name" value="SORTING NEXIN MVP1"/>
    <property type="match status" value="1"/>
</dbReference>
<evidence type="ECO:0000256" key="4">
    <source>
        <dbReference type="ARBA" id="ARBA00010883"/>
    </source>
</evidence>
<evidence type="ECO:0000256" key="5">
    <source>
        <dbReference type="ARBA" id="ARBA00014268"/>
    </source>
</evidence>
<comment type="subcellular location">
    <subcellularLocation>
        <location evidence="3">Cytoplasm</location>
    </subcellularLocation>
    <subcellularLocation>
        <location evidence="2">Membrane</location>
        <topology evidence="2">Peripheral membrane protein</topology>
        <orientation evidence="2">Cytoplasmic side</orientation>
    </subcellularLocation>
</comment>
<dbReference type="AlphaFoldDB" id="A0A9P5VH29"/>
<comment type="function">
    <text evidence="1">Required for vacuolar protein sorting.</text>
</comment>
<dbReference type="GO" id="GO:0032266">
    <property type="term" value="F:phosphatidylinositol-3-phosphate binding"/>
    <property type="evidence" value="ECO:0007669"/>
    <property type="project" value="TreeGrafter"/>
</dbReference>
<dbReference type="InterPro" id="IPR036871">
    <property type="entry name" value="PX_dom_sf"/>
</dbReference>
<dbReference type="EMBL" id="JAAAUY010001351">
    <property type="protein sequence ID" value="KAF9323143.1"/>
    <property type="molecule type" value="Genomic_DNA"/>
</dbReference>
<dbReference type="GO" id="GO:0016020">
    <property type="term" value="C:membrane"/>
    <property type="evidence" value="ECO:0007669"/>
    <property type="project" value="UniProtKB-SubCell"/>
</dbReference>
<dbReference type="Gene3D" id="1.20.1270.60">
    <property type="entry name" value="Arfaptin homology (AH) domain/BAR domain"/>
    <property type="match status" value="1"/>
</dbReference>
<evidence type="ECO:0000256" key="6">
    <source>
        <dbReference type="ARBA" id="ARBA00022448"/>
    </source>
</evidence>
<dbReference type="Pfam" id="PF19566">
    <property type="entry name" value="Snx8_BAR_dom"/>
    <property type="match status" value="1"/>
</dbReference>
<accession>A0A9P5VH29</accession>
<dbReference type="InterPro" id="IPR045734">
    <property type="entry name" value="Snx8_BAR_dom"/>
</dbReference>
<dbReference type="GO" id="GO:0005829">
    <property type="term" value="C:cytosol"/>
    <property type="evidence" value="ECO:0007669"/>
    <property type="project" value="GOC"/>
</dbReference>
<evidence type="ECO:0000256" key="3">
    <source>
        <dbReference type="ARBA" id="ARBA00004496"/>
    </source>
</evidence>
<dbReference type="InterPro" id="IPR028662">
    <property type="entry name" value="SNX8/Mvp1"/>
</dbReference>
<dbReference type="GO" id="GO:0005768">
    <property type="term" value="C:endosome"/>
    <property type="evidence" value="ECO:0007669"/>
    <property type="project" value="TreeGrafter"/>
</dbReference>
<dbReference type="Proteomes" id="UP000696485">
    <property type="component" value="Unassembled WGS sequence"/>
</dbReference>
<dbReference type="Gene3D" id="3.30.1520.10">
    <property type="entry name" value="Phox-like domain"/>
    <property type="match status" value="1"/>
</dbReference>